<dbReference type="Proteomes" id="UP000183210">
    <property type="component" value="Unassembled WGS sequence"/>
</dbReference>
<sequence>MSQIYKAFAVVGNDPDALSVASTDGVQLAVYANEPSAVEAMRQDSEAVVKVVMMTQGTYDALQGMISAVPERLAAELADAHNLVRFLAKLYCELDTLRYKTMAMPEGEIVDFMINNWPVVQGTANQIRLMRLSEMPYDSSKLAAAVEAALAAKTEVAAGPEAAPVNQVDGL</sequence>
<comment type="caution">
    <text evidence="1">The sequence shown here is derived from an EMBL/GenBank/DDBJ whole genome shotgun (WGS) entry which is preliminary data.</text>
</comment>
<protein>
    <submittedName>
        <fullName evidence="1">Uncharacterized protein</fullName>
    </submittedName>
</protein>
<proteinExistence type="predicted"/>
<dbReference type="AlphaFoldDB" id="A0A9X8MH65"/>
<dbReference type="EMBL" id="FOEV01000018">
    <property type="protein sequence ID" value="SER37769.1"/>
    <property type="molecule type" value="Genomic_DNA"/>
</dbReference>
<evidence type="ECO:0000313" key="1">
    <source>
        <dbReference type="EMBL" id="SER37769.1"/>
    </source>
</evidence>
<dbReference type="RefSeq" id="WP_074829779.1">
    <property type="nucleotide sequence ID" value="NZ_FOEV01000018.1"/>
</dbReference>
<accession>A0A9X8MH65</accession>
<dbReference type="GeneID" id="300268777"/>
<reference evidence="1 2" key="1">
    <citation type="submission" date="2016-10" db="EMBL/GenBank/DDBJ databases">
        <authorList>
            <person name="Varghese N."/>
            <person name="Submissions S."/>
        </authorList>
    </citation>
    <scope>NUCLEOTIDE SEQUENCE [LARGE SCALE GENOMIC DNA]</scope>
    <source>
        <strain evidence="1 2">LMG 21974</strain>
    </source>
</reference>
<evidence type="ECO:0000313" key="2">
    <source>
        <dbReference type="Proteomes" id="UP000183210"/>
    </source>
</evidence>
<name>A0A9X8MH65_9PSED</name>
<organism evidence="1 2">
    <name type="scientific">Pseudomonas lutea</name>
    <dbReference type="NCBI Taxonomy" id="243924"/>
    <lineage>
        <taxon>Bacteria</taxon>
        <taxon>Pseudomonadati</taxon>
        <taxon>Pseudomonadota</taxon>
        <taxon>Gammaproteobacteria</taxon>
        <taxon>Pseudomonadales</taxon>
        <taxon>Pseudomonadaceae</taxon>
        <taxon>Pseudomonas</taxon>
    </lineage>
</organism>
<gene>
    <name evidence="1" type="ORF">SAMN05216409_118110</name>
</gene>